<dbReference type="KEGG" id="foc:127748768"/>
<dbReference type="RefSeq" id="XP_052119547.1">
    <property type="nucleotide sequence ID" value="XM_052263587.1"/>
</dbReference>
<sequence>MATMFREGEGSEGSEDEIDELERYFRDAKAVSSEDLLAWWKSAGAYPRLQLLAMRILAISATSASSETVFSKAGFILSDRRKRLAPKTVDAIIFLHQHLNSRRRFENGEDGEGQ</sequence>
<dbReference type="GO" id="GO:0046983">
    <property type="term" value="F:protein dimerization activity"/>
    <property type="evidence" value="ECO:0007669"/>
    <property type="project" value="InterPro"/>
</dbReference>
<organism evidence="7 8">
    <name type="scientific">Frankliniella occidentalis</name>
    <name type="common">Western flower thrips</name>
    <name type="synonym">Euthrips occidentalis</name>
    <dbReference type="NCBI Taxonomy" id="133901"/>
    <lineage>
        <taxon>Eukaryota</taxon>
        <taxon>Metazoa</taxon>
        <taxon>Ecdysozoa</taxon>
        <taxon>Arthropoda</taxon>
        <taxon>Hexapoda</taxon>
        <taxon>Insecta</taxon>
        <taxon>Pterygota</taxon>
        <taxon>Neoptera</taxon>
        <taxon>Paraneoptera</taxon>
        <taxon>Thysanoptera</taxon>
        <taxon>Terebrantia</taxon>
        <taxon>Thripoidea</taxon>
        <taxon>Thripidae</taxon>
        <taxon>Frankliniella</taxon>
    </lineage>
</organism>
<evidence type="ECO:0000256" key="3">
    <source>
        <dbReference type="ARBA" id="ARBA00022771"/>
    </source>
</evidence>
<protein>
    <submittedName>
        <fullName evidence="8">Uncharacterized protein LOC127748768</fullName>
    </submittedName>
</protein>
<dbReference type="OrthoDB" id="2438421at2759"/>
<evidence type="ECO:0000313" key="8">
    <source>
        <dbReference type="RefSeq" id="XP_052119547.1"/>
    </source>
</evidence>
<keyword evidence="3" id="KW-0863">Zinc-finger</keyword>
<dbReference type="AlphaFoldDB" id="A0A9C6TYY8"/>
<keyword evidence="2" id="KW-0479">Metal-binding</keyword>
<dbReference type="InterPro" id="IPR052035">
    <property type="entry name" value="ZnF_BED_domain_contain"/>
</dbReference>
<evidence type="ECO:0000256" key="1">
    <source>
        <dbReference type="ARBA" id="ARBA00004123"/>
    </source>
</evidence>
<comment type="subcellular location">
    <subcellularLocation>
        <location evidence="1">Nucleus</location>
    </subcellularLocation>
</comment>
<dbReference type="PANTHER" id="PTHR46481">
    <property type="entry name" value="ZINC FINGER BED DOMAIN-CONTAINING PROTEIN 4"/>
    <property type="match status" value="1"/>
</dbReference>
<dbReference type="InterPro" id="IPR008906">
    <property type="entry name" value="HATC_C_dom"/>
</dbReference>
<evidence type="ECO:0000313" key="7">
    <source>
        <dbReference type="Proteomes" id="UP000504606"/>
    </source>
</evidence>
<keyword evidence="7" id="KW-1185">Reference proteome</keyword>
<dbReference type="GO" id="GO:0008270">
    <property type="term" value="F:zinc ion binding"/>
    <property type="evidence" value="ECO:0007669"/>
    <property type="project" value="UniProtKB-KW"/>
</dbReference>
<evidence type="ECO:0000256" key="2">
    <source>
        <dbReference type="ARBA" id="ARBA00022723"/>
    </source>
</evidence>
<keyword evidence="4" id="KW-0862">Zinc</keyword>
<keyword evidence="5" id="KW-0539">Nucleus</keyword>
<dbReference type="SUPFAM" id="SSF53098">
    <property type="entry name" value="Ribonuclease H-like"/>
    <property type="match status" value="1"/>
</dbReference>
<gene>
    <name evidence="8" type="primary">LOC127748768</name>
</gene>
<dbReference type="Pfam" id="PF05699">
    <property type="entry name" value="Dimer_Tnp_hAT"/>
    <property type="match status" value="1"/>
</dbReference>
<dbReference type="InterPro" id="IPR012337">
    <property type="entry name" value="RNaseH-like_sf"/>
</dbReference>
<evidence type="ECO:0000256" key="4">
    <source>
        <dbReference type="ARBA" id="ARBA00022833"/>
    </source>
</evidence>
<proteinExistence type="predicted"/>
<reference evidence="8" key="1">
    <citation type="submission" date="2025-08" db="UniProtKB">
        <authorList>
            <consortium name="RefSeq"/>
        </authorList>
    </citation>
    <scope>IDENTIFICATION</scope>
    <source>
        <tissue evidence="8">Whole organism</tissue>
    </source>
</reference>
<dbReference type="GO" id="GO:0005634">
    <property type="term" value="C:nucleus"/>
    <property type="evidence" value="ECO:0007669"/>
    <property type="project" value="UniProtKB-SubCell"/>
</dbReference>
<feature type="domain" description="HAT C-terminal dimerisation" evidence="6">
    <location>
        <begin position="20"/>
        <end position="98"/>
    </location>
</feature>
<dbReference type="Proteomes" id="UP000504606">
    <property type="component" value="Unplaced"/>
</dbReference>
<accession>A0A9C6TYY8</accession>
<evidence type="ECO:0000256" key="5">
    <source>
        <dbReference type="ARBA" id="ARBA00023242"/>
    </source>
</evidence>
<dbReference type="GeneID" id="127748768"/>
<dbReference type="PANTHER" id="PTHR46481:SF10">
    <property type="entry name" value="ZINC FINGER BED DOMAIN-CONTAINING PROTEIN 39"/>
    <property type="match status" value="1"/>
</dbReference>
<name>A0A9C6TYY8_FRAOC</name>
<evidence type="ECO:0000259" key="6">
    <source>
        <dbReference type="Pfam" id="PF05699"/>
    </source>
</evidence>